<evidence type="ECO:0000313" key="2">
    <source>
        <dbReference type="EMBL" id="GEM49622.1"/>
    </source>
</evidence>
<sequence length="182" mass="20555">MATMIKWIFAFTLLCSPAFAQSSNVGAAPSAELNDEMIQKYLDGLQKETLKDFALTLEPSDWCAYIQQKDFDLNLGRPHHKQMLQYTSALSANELVEQLSSKTAYRKFSSEAKLIRPVINGEEKAVAEIYKRSITPLFYLDANGRVDVSKVAVVAYLMDKKDDYTRPKDQARTTLCFIVSPL</sequence>
<dbReference type="EMBL" id="BJXB01000039">
    <property type="protein sequence ID" value="GEM49622.1"/>
    <property type="molecule type" value="Genomic_DNA"/>
</dbReference>
<proteinExistence type="predicted"/>
<name>A0A511N9X1_DEIC1</name>
<dbReference type="Proteomes" id="UP000321306">
    <property type="component" value="Unassembled WGS sequence"/>
</dbReference>
<feature type="signal peptide" evidence="1">
    <location>
        <begin position="1"/>
        <end position="20"/>
    </location>
</feature>
<organism evidence="2 3">
    <name type="scientific">Deinococcus cellulosilyticus (strain DSM 18568 / NBRC 106333 / KACC 11606 / 5516J-15)</name>
    <dbReference type="NCBI Taxonomy" id="1223518"/>
    <lineage>
        <taxon>Bacteria</taxon>
        <taxon>Thermotogati</taxon>
        <taxon>Deinococcota</taxon>
        <taxon>Deinococci</taxon>
        <taxon>Deinococcales</taxon>
        <taxon>Deinococcaceae</taxon>
        <taxon>Deinococcus</taxon>
    </lineage>
</organism>
<feature type="chain" id="PRO_5021928218" evidence="1">
    <location>
        <begin position="21"/>
        <end position="182"/>
    </location>
</feature>
<evidence type="ECO:0000256" key="1">
    <source>
        <dbReference type="SAM" id="SignalP"/>
    </source>
</evidence>
<reference evidence="2 3" key="1">
    <citation type="submission" date="2019-07" db="EMBL/GenBank/DDBJ databases">
        <title>Whole genome shotgun sequence of Deinococcus cellulosilyticus NBRC 106333.</title>
        <authorList>
            <person name="Hosoyama A."/>
            <person name="Uohara A."/>
            <person name="Ohji S."/>
            <person name="Ichikawa N."/>
        </authorList>
    </citation>
    <scope>NUCLEOTIDE SEQUENCE [LARGE SCALE GENOMIC DNA]</scope>
    <source>
        <strain evidence="2 3">NBRC 106333</strain>
    </source>
</reference>
<protein>
    <submittedName>
        <fullName evidence="2">Uncharacterized protein</fullName>
    </submittedName>
</protein>
<keyword evidence="3" id="KW-1185">Reference proteome</keyword>
<accession>A0A511N9X1</accession>
<evidence type="ECO:0000313" key="3">
    <source>
        <dbReference type="Proteomes" id="UP000321306"/>
    </source>
</evidence>
<dbReference type="AlphaFoldDB" id="A0A511N9X1"/>
<keyword evidence="1" id="KW-0732">Signal</keyword>
<gene>
    <name evidence="2" type="ORF">DC3_52570</name>
</gene>
<comment type="caution">
    <text evidence="2">The sequence shown here is derived from an EMBL/GenBank/DDBJ whole genome shotgun (WGS) entry which is preliminary data.</text>
</comment>